<feature type="transmembrane region" description="Helical" evidence="1">
    <location>
        <begin position="6"/>
        <end position="27"/>
    </location>
</feature>
<accession>A0ABD7L4C4</accession>
<protein>
    <submittedName>
        <fullName evidence="2">Uncharacterized protein</fullName>
    </submittedName>
</protein>
<name>A0ABD7L4C4_9ENTR</name>
<dbReference type="AlphaFoldDB" id="A0ABD7L4C4"/>
<organism evidence="2 3">
    <name type="scientific">Enterobacter hormaechei</name>
    <dbReference type="NCBI Taxonomy" id="158836"/>
    <lineage>
        <taxon>Bacteria</taxon>
        <taxon>Pseudomonadati</taxon>
        <taxon>Pseudomonadota</taxon>
        <taxon>Gammaproteobacteria</taxon>
        <taxon>Enterobacterales</taxon>
        <taxon>Enterobacteriaceae</taxon>
        <taxon>Enterobacter</taxon>
        <taxon>Enterobacter cloacae complex</taxon>
    </lineage>
</organism>
<dbReference type="RefSeq" id="WP_022651411.1">
    <property type="nucleotide sequence ID" value="NZ_CAXOEY010000019.1"/>
</dbReference>
<evidence type="ECO:0000313" key="3">
    <source>
        <dbReference type="Proteomes" id="UP000077295"/>
    </source>
</evidence>
<dbReference type="EMBL" id="FKEV01000016">
    <property type="protein sequence ID" value="SAE92350.1"/>
    <property type="molecule type" value="Genomic_DNA"/>
</dbReference>
<sequence length="140" mass="16771">MSSLCLANITLLFLVLLFINVVIMDVYSSRFFKKHESDYKWLLSEYRQKGYDIDLITNYASFFGSLANYHKIIWFVRLRKGVKMKFTKDRNVQDDAYKFVQALPEERIGWILKLHRRYKAQAFLFTLWLLIGIIFLNVVK</sequence>
<keyword evidence="1" id="KW-1133">Transmembrane helix</keyword>
<keyword evidence="1" id="KW-0472">Membrane</keyword>
<evidence type="ECO:0000256" key="1">
    <source>
        <dbReference type="SAM" id="Phobius"/>
    </source>
</evidence>
<dbReference type="Proteomes" id="UP000077295">
    <property type="component" value="Unassembled WGS sequence"/>
</dbReference>
<evidence type="ECO:0000313" key="2">
    <source>
        <dbReference type="EMBL" id="SAE92350.1"/>
    </source>
</evidence>
<keyword evidence="1" id="KW-0812">Transmembrane</keyword>
<reference evidence="2 3" key="1">
    <citation type="submission" date="2016-03" db="EMBL/GenBank/DDBJ databases">
        <authorList>
            <consortium name="Pathogen Informatics"/>
        </authorList>
    </citation>
    <scope>NUCLEOTIDE SEQUENCE [LARGE SCALE GENOMIC DNA]</scope>
    <source>
        <strain evidence="3">e552</strain>
    </source>
</reference>
<comment type="caution">
    <text evidence="2">The sequence shown here is derived from an EMBL/GenBank/DDBJ whole genome shotgun (WGS) entry which is preliminary data.</text>
</comment>
<proteinExistence type="predicted"/>
<gene>
    <name evidence="2" type="ORF">SAMEA2273187_03785</name>
</gene>
<feature type="transmembrane region" description="Helical" evidence="1">
    <location>
        <begin position="122"/>
        <end position="139"/>
    </location>
</feature>